<dbReference type="Pfam" id="PF13991">
    <property type="entry name" value="BssS"/>
    <property type="match status" value="1"/>
</dbReference>
<dbReference type="InterPro" id="IPR025730">
    <property type="entry name" value="Biofilm_BssS"/>
</dbReference>
<dbReference type="AlphaFoldDB" id="A0A448SP53"/>
<dbReference type="EMBL" id="LR134492">
    <property type="protein sequence ID" value="VEI69469.1"/>
    <property type="molecule type" value="Genomic_DNA"/>
</dbReference>
<protein>
    <recommendedName>
        <fullName evidence="3">BssS family protein</fullName>
    </recommendedName>
</protein>
<sequence length="86" mass="9400">MSKEKTEPVFAINGWEIVPLAEHKAVVFKLAYTKPPHTPASIKQMTPAFSLPAEQITQLILALQQSLAVLQSGEENPALPTQKGLH</sequence>
<reference evidence="1 2" key="1">
    <citation type="submission" date="2018-12" db="EMBL/GenBank/DDBJ databases">
        <authorList>
            <consortium name="Pathogen Informatics"/>
        </authorList>
    </citation>
    <scope>NUCLEOTIDE SEQUENCE [LARGE SCALE GENOMIC DNA]</scope>
    <source>
        <strain evidence="1 2">NCTC13193</strain>
    </source>
</reference>
<name>A0A448SP53_SERFO</name>
<evidence type="ECO:0008006" key="3">
    <source>
        <dbReference type="Google" id="ProtNLM"/>
    </source>
</evidence>
<evidence type="ECO:0000313" key="1">
    <source>
        <dbReference type="EMBL" id="VEI69469.1"/>
    </source>
</evidence>
<dbReference type="RefSeq" id="WP_141132086.1">
    <property type="nucleotide sequence ID" value="NZ_CAMKUD010000009.1"/>
</dbReference>
<gene>
    <name evidence="1" type="ORF">NCTC13193_02672</name>
</gene>
<accession>A0A448SP53</accession>
<organism evidence="1 2">
    <name type="scientific">Serratia fonticola</name>
    <dbReference type="NCBI Taxonomy" id="47917"/>
    <lineage>
        <taxon>Bacteria</taxon>
        <taxon>Pseudomonadati</taxon>
        <taxon>Pseudomonadota</taxon>
        <taxon>Gammaproteobacteria</taxon>
        <taxon>Enterobacterales</taxon>
        <taxon>Yersiniaceae</taxon>
        <taxon>Serratia</taxon>
    </lineage>
</organism>
<evidence type="ECO:0000313" key="2">
    <source>
        <dbReference type="Proteomes" id="UP000270487"/>
    </source>
</evidence>
<proteinExistence type="predicted"/>
<dbReference type="Proteomes" id="UP000270487">
    <property type="component" value="Chromosome"/>
</dbReference>